<organism evidence="1 2">
    <name type="scientific">Candidatus Magnetobacterium bavaricum</name>
    <dbReference type="NCBI Taxonomy" id="29290"/>
    <lineage>
        <taxon>Bacteria</taxon>
        <taxon>Pseudomonadati</taxon>
        <taxon>Nitrospirota</taxon>
        <taxon>Thermodesulfovibrionia</taxon>
        <taxon>Thermodesulfovibrionales</taxon>
        <taxon>Candidatus Magnetobacteriaceae</taxon>
        <taxon>Candidatus Magnetobacterium</taxon>
    </lineage>
</organism>
<comment type="caution">
    <text evidence="1">The sequence shown here is derived from an EMBL/GenBank/DDBJ whole genome shotgun (WGS) entry which is preliminary data.</text>
</comment>
<dbReference type="Proteomes" id="UP000033423">
    <property type="component" value="Unassembled WGS sequence"/>
</dbReference>
<protein>
    <submittedName>
        <fullName evidence="1">Uncharacterized protein</fullName>
    </submittedName>
</protein>
<name>A0A0F3GMB5_9BACT</name>
<dbReference type="EMBL" id="LACI01002068">
    <property type="protein sequence ID" value="KJU83036.1"/>
    <property type="molecule type" value="Genomic_DNA"/>
</dbReference>
<evidence type="ECO:0000313" key="1">
    <source>
        <dbReference type="EMBL" id="KJU83036.1"/>
    </source>
</evidence>
<evidence type="ECO:0000313" key="2">
    <source>
        <dbReference type="Proteomes" id="UP000033423"/>
    </source>
</evidence>
<proteinExistence type="predicted"/>
<sequence>MTTFCLRLFWNSGSYSAIRVRIPSTMSGTIVLHAWRSSSVMSRFSGLPLTGTSMNTLSP</sequence>
<gene>
    <name evidence="1" type="ORF">MBAV_004770</name>
</gene>
<reference evidence="1 2" key="1">
    <citation type="submission" date="2015-02" db="EMBL/GenBank/DDBJ databases">
        <title>Single-cell genomics of uncultivated deep-branching MTB reveals a conserved set of magnetosome genes.</title>
        <authorList>
            <person name="Kolinko S."/>
            <person name="Richter M."/>
            <person name="Glockner F.O."/>
            <person name="Brachmann A."/>
            <person name="Schuler D."/>
        </authorList>
    </citation>
    <scope>NUCLEOTIDE SEQUENCE [LARGE SCALE GENOMIC DNA]</scope>
    <source>
        <strain evidence="1">TM-1</strain>
    </source>
</reference>
<keyword evidence="2" id="KW-1185">Reference proteome</keyword>
<dbReference type="AlphaFoldDB" id="A0A0F3GMB5"/>
<accession>A0A0F3GMB5</accession>